<evidence type="ECO:0000313" key="7">
    <source>
        <dbReference type="Proteomes" id="UP001595699"/>
    </source>
</evidence>
<comment type="similarity">
    <text evidence="1">Belongs to the bacterial solute-binding protein 5 family.</text>
</comment>
<dbReference type="PANTHER" id="PTHR30290:SF9">
    <property type="entry name" value="OLIGOPEPTIDE-BINDING PROTEIN APPA"/>
    <property type="match status" value="1"/>
</dbReference>
<evidence type="ECO:0000256" key="1">
    <source>
        <dbReference type="ARBA" id="ARBA00005695"/>
    </source>
</evidence>
<evidence type="ECO:0000256" key="3">
    <source>
        <dbReference type="ARBA" id="ARBA00022729"/>
    </source>
</evidence>
<organism evidence="6 7">
    <name type="scientific">Tenggerimyces flavus</name>
    <dbReference type="NCBI Taxonomy" id="1708749"/>
    <lineage>
        <taxon>Bacteria</taxon>
        <taxon>Bacillati</taxon>
        <taxon>Actinomycetota</taxon>
        <taxon>Actinomycetes</taxon>
        <taxon>Propionibacteriales</taxon>
        <taxon>Nocardioidaceae</taxon>
        <taxon>Tenggerimyces</taxon>
    </lineage>
</organism>
<keyword evidence="7" id="KW-1185">Reference proteome</keyword>
<dbReference type="InterPro" id="IPR030678">
    <property type="entry name" value="Peptide/Ni-bd"/>
</dbReference>
<evidence type="ECO:0000259" key="5">
    <source>
        <dbReference type="Pfam" id="PF00496"/>
    </source>
</evidence>
<dbReference type="InterPro" id="IPR000914">
    <property type="entry name" value="SBP_5_dom"/>
</dbReference>
<sequence>MKRTLLRRAAAAAAGLALVATVAAACTDPTAGGTDPGGEKSGNPSAAAGPKTVNVYLYQKPTTFYPAAPAAGANQLVMTTIFEPLLGTNEKYELIPKLAEKWEISPDGKTITFNLRQGVVWSDGTPFTSKDVSFSFHKFADAKSGSGYALNFAGVEGIDDFQSGKAQTVTGFQTPDDNTFVVKSTKPNVGLVAQIGVYLIFPEAPLKDVPVAGFDKNAFWTNPTVGTGPFSFVTYKTDQYVEVKANPKYRTKVAVDRMYLRPVTSDAATASLQNGEMDLVQVSPTDLQRVEQMEGITVSSGPGPGFIRIAFDLQQPRFKDKRVRQAMVYAIDRKSMVETILGGKGTVQNGVFMGDAVPADINQYEYDPEKAKSLLKEAGWDPKEVVTINWIPGQRDRDAAATIVESQLNAVGMKVKLNQTQTLPPPPPQDATLFGGGNYIVEPYNDRVVISCKTWVPNGGNLPRYCNEQIDTLMEQANGTLDRDERMKLYQQAAKIENDEVSYLWLFSPDAIWATSSRLKGVKATGDFTGIFWNAAEWTIDDAAK</sequence>
<feature type="domain" description="Solute-binding protein family 5" evidence="5">
    <location>
        <begin position="93"/>
        <end position="420"/>
    </location>
</feature>
<feature type="signal peptide" evidence="4">
    <location>
        <begin position="1"/>
        <end position="25"/>
    </location>
</feature>
<evidence type="ECO:0000313" key="6">
    <source>
        <dbReference type="EMBL" id="MFC3763034.1"/>
    </source>
</evidence>
<evidence type="ECO:0000256" key="4">
    <source>
        <dbReference type="SAM" id="SignalP"/>
    </source>
</evidence>
<dbReference type="Gene3D" id="3.10.105.10">
    <property type="entry name" value="Dipeptide-binding Protein, Domain 3"/>
    <property type="match status" value="1"/>
</dbReference>
<dbReference type="PIRSF" id="PIRSF002741">
    <property type="entry name" value="MppA"/>
    <property type="match status" value="1"/>
</dbReference>
<keyword evidence="2" id="KW-0813">Transport</keyword>
<evidence type="ECO:0000256" key="2">
    <source>
        <dbReference type="ARBA" id="ARBA00022448"/>
    </source>
</evidence>
<dbReference type="Proteomes" id="UP001595699">
    <property type="component" value="Unassembled WGS sequence"/>
</dbReference>
<dbReference type="PANTHER" id="PTHR30290">
    <property type="entry name" value="PERIPLASMIC BINDING COMPONENT OF ABC TRANSPORTER"/>
    <property type="match status" value="1"/>
</dbReference>
<dbReference type="EMBL" id="JBHRZH010000017">
    <property type="protein sequence ID" value="MFC3763034.1"/>
    <property type="molecule type" value="Genomic_DNA"/>
</dbReference>
<dbReference type="RefSeq" id="WP_205119880.1">
    <property type="nucleotide sequence ID" value="NZ_JAFBCM010000001.1"/>
</dbReference>
<accession>A0ABV7YFE8</accession>
<gene>
    <name evidence="6" type="ORF">ACFOUW_19490</name>
</gene>
<name>A0ABV7YFE8_9ACTN</name>
<proteinExistence type="inferred from homology"/>
<dbReference type="CDD" id="cd00995">
    <property type="entry name" value="PBP2_NikA_DppA_OppA_like"/>
    <property type="match status" value="1"/>
</dbReference>
<dbReference type="Gene3D" id="3.90.76.10">
    <property type="entry name" value="Dipeptide-binding Protein, Domain 1"/>
    <property type="match status" value="1"/>
</dbReference>
<keyword evidence="3 4" id="KW-0732">Signal</keyword>
<feature type="chain" id="PRO_5045966480" evidence="4">
    <location>
        <begin position="26"/>
        <end position="545"/>
    </location>
</feature>
<reference evidence="7" key="1">
    <citation type="journal article" date="2019" name="Int. J. Syst. Evol. Microbiol.">
        <title>The Global Catalogue of Microorganisms (GCM) 10K type strain sequencing project: providing services to taxonomists for standard genome sequencing and annotation.</title>
        <authorList>
            <consortium name="The Broad Institute Genomics Platform"/>
            <consortium name="The Broad Institute Genome Sequencing Center for Infectious Disease"/>
            <person name="Wu L."/>
            <person name="Ma J."/>
        </authorList>
    </citation>
    <scope>NUCLEOTIDE SEQUENCE [LARGE SCALE GENOMIC DNA]</scope>
    <source>
        <strain evidence="7">CGMCC 4.7241</strain>
    </source>
</reference>
<dbReference type="SUPFAM" id="SSF53850">
    <property type="entry name" value="Periplasmic binding protein-like II"/>
    <property type="match status" value="1"/>
</dbReference>
<dbReference type="PROSITE" id="PS51257">
    <property type="entry name" value="PROKAR_LIPOPROTEIN"/>
    <property type="match status" value="1"/>
</dbReference>
<dbReference type="Gene3D" id="3.40.190.10">
    <property type="entry name" value="Periplasmic binding protein-like II"/>
    <property type="match status" value="1"/>
</dbReference>
<protein>
    <submittedName>
        <fullName evidence="6">ABC transporter substrate-binding protein</fullName>
    </submittedName>
</protein>
<comment type="caution">
    <text evidence="6">The sequence shown here is derived from an EMBL/GenBank/DDBJ whole genome shotgun (WGS) entry which is preliminary data.</text>
</comment>
<dbReference type="InterPro" id="IPR039424">
    <property type="entry name" value="SBP_5"/>
</dbReference>
<dbReference type="Pfam" id="PF00496">
    <property type="entry name" value="SBP_bac_5"/>
    <property type="match status" value="1"/>
</dbReference>